<proteinExistence type="predicted"/>
<evidence type="ECO:0000313" key="1">
    <source>
        <dbReference type="EMBL" id="CDW76905.1"/>
    </source>
</evidence>
<dbReference type="InParanoid" id="A0A078A5T2"/>
<dbReference type="Proteomes" id="UP000039865">
    <property type="component" value="Unassembled WGS sequence"/>
</dbReference>
<reference evidence="1 2" key="1">
    <citation type="submission" date="2014-06" db="EMBL/GenBank/DDBJ databases">
        <authorList>
            <person name="Swart Estienne"/>
        </authorList>
    </citation>
    <scope>NUCLEOTIDE SEQUENCE [LARGE SCALE GENOMIC DNA]</scope>
    <source>
        <strain evidence="1 2">130c</strain>
    </source>
</reference>
<organism evidence="1 2">
    <name type="scientific">Stylonychia lemnae</name>
    <name type="common">Ciliate</name>
    <dbReference type="NCBI Taxonomy" id="5949"/>
    <lineage>
        <taxon>Eukaryota</taxon>
        <taxon>Sar</taxon>
        <taxon>Alveolata</taxon>
        <taxon>Ciliophora</taxon>
        <taxon>Intramacronucleata</taxon>
        <taxon>Spirotrichea</taxon>
        <taxon>Stichotrichia</taxon>
        <taxon>Sporadotrichida</taxon>
        <taxon>Oxytrichidae</taxon>
        <taxon>Stylonychinae</taxon>
        <taxon>Stylonychia</taxon>
    </lineage>
</organism>
<evidence type="ECO:0000313" key="2">
    <source>
        <dbReference type="Proteomes" id="UP000039865"/>
    </source>
</evidence>
<dbReference type="EMBL" id="CCKQ01005653">
    <property type="protein sequence ID" value="CDW76905.1"/>
    <property type="molecule type" value="Genomic_DNA"/>
</dbReference>
<gene>
    <name evidence="1" type="primary">Contig1669.g1815</name>
    <name evidence="1" type="ORF">STYLEM_5870</name>
</gene>
<protein>
    <submittedName>
        <fullName evidence="1">Uncharacterized protein</fullName>
    </submittedName>
</protein>
<name>A0A078A5T2_STYLE</name>
<keyword evidence="2" id="KW-1185">Reference proteome</keyword>
<sequence>MKWFKEYVLTMTGEKIEGILQIALKSEMIVVGIKTYNNYQIFARISKMGEMIRAIYYQQVFQDYIMQGIAIGNDNSVYLKLLDAQILQPYIANKYSCYAIYCL</sequence>
<accession>A0A078A5T2</accession>
<dbReference type="AlphaFoldDB" id="A0A078A5T2"/>